<dbReference type="EMBL" id="JANPWB010000009">
    <property type="protein sequence ID" value="KAJ1156115.1"/>
    <property type="molecule type" value="Genomic_DNA"/>
</dbReference>
<evidence type="ECO:0000313" key="2">
    <source>
        <dbReference type="EMBL" id="KAJ1156115.1"/>
    </source>
</evidence>
<feature type="compositionally biased region" description="Basic residues" evidence="1">
    <location>
        <begin position="67"/>
        <end position="77"/>
    </location>
</feature>
<dbReference type="Proteomes" id="UP001066276">
    <property type="component" value="Chromosome 5"/>
</dbReference>
<name>A0AAV7RXC1_PLEWA</name>
<accession>A0AAV7RXC1</accession>
<gene>
    <name evidence="2" type="ORF">NDU88_008840</name>
</gene>
<reference evidence="2" key="1">
    <citation type="journal article" date="2022" name="bioRxiv">
        <title>Sequencing and chromosome-scale assembly of the giantPleurodeles waltlgenome.</title>
        <authorList>
            <person name="Brown T."/>
            <person name="Elewa A."/>
            <person name="Iarovenko S."/>
            <person name="Subramanian E."/>
            <person name="Araus A.J."/>
            <person name="Petzold A."/>
            <person name="Susuki M."/>
            <person name="Suzuki K.-i.T."/>
            <person name="Hayashi T."/>
            <person name="Toyoda A."/>
            <person name="Oliveira C."/>
            <person name="Osipova E."/>
            <person name="Leigh N.D."/>
            <person name="Simon A."/>
            <person name="Yun M.H."/>
        </authorList>
    </citation>
    <scope>NUCLEOTIDE SEQUENCE</scope>
    <source>
        <strain evidence="2">20211129_DDA</strain>
        <tissue evidence="2">Liver</tissue>
    </source>
</reference>
<evidence type="ECO:0000256" key="1">
    <source>
        <dbReference type="SAM" id="MobiDB-lite"/>
    </source>
</evidence>
<dbReference type="AlphaFoldDB" id="A0AAV7RXC1"/>
<comment type="caution">
    <text evidence="2">The sequence shown here is derived from an EMBL/GenBank/DDBJ whole genome shotgun (WGS) entry which is preliminary data.</text>
</comment>
<protein>
    <submittedName>
        <fullName evidence="2">Uncharacterized protein</fullName>
    </submittedName>
</protein>
<proteinExistence type="predicted"/>
<evidence type="ECO:0000313" key="3">
    <source>
        <dbReference type="Proteomes" id="UP001066276"/>
    </source>
</evidence>
<sequence length="167" mass="18512">MGRFTLPSPRLRVRVSAQIRTSNTSDTLCTPHYDRLSSVQLLVLLPLPWGRRAVAPRCNCLAERPDSHRHRCHRRPRPQPGKAEPHLVDPAAEDAQGPRGGQCLQLQRPDYSKALQSTPKAPAERAAAKPRLGLLKPAPGCRVTRLPDCRVAGYRLPTIQRERGASS</sequence>
<keyword evidence="3" id="KW-1185">Reference proteome</keyword>
<organism evidence="2 3">
    <name type="scientific">Pleurodeles waltl</name>
    <name type="common">Iberian ribbed newt</name>
    <dbReference type="NCBI Taxonomy" id="8319"/>
    <lineage>
        <taxon>Eukaryota</taxon>
        <taxon>Metazoa</taxon>
        <taxon>Chordata</taxon>
        <taxon>Craniata</taxon>
        <taxon>Vertebrata</taxon>
        <taxon>Euteleostomi</taxon>
        <taxon>Amphibia</taxon>
        <taxon>Batrachia</taxon>
        <taxon>Caudata</taxon>
        <taxon>Salamandroidea</taxon>
        <taxon>Salamandridae</taxon>
        <taxon>Pleurodelinae</taxon>
        <taxon>Pleurodeles</taxon>
    </lineage>
</organism>
<feature type="region of interest" description="Disordered" evidence="1">
    <location>
        <begin position="65"/>
        <end position="104"/>
    </location>
</feature>